<evidence type="ECO:0000313" key="2">
    <source>
        <dbReference type="Proteomes" id="UP000293342"/>
    </source>
</evidence>
<dbReference type="Proteomes" id="UP000293342">
    <property type="component" value="Unassembled WGS sequence"/>
</dbReference>
<evidence type="ECO:0000313" key="1">
    <source>
        <dbReference type="EMBL" id="TCC49088.1"/>
    </source>
</evidence>
<organism evidence="1 2">
    <name type="scientific">Kribbella capetownensis</name>
    <dbReference type="NCBI Taxonomy" id="1572659"/>
    <lineage>
        <taxon>Bacteria</taxon>
        <taxon>Bacillati</taxon>
        <taxon>Actinomycetota</taxon>
        <taxon>Actinomycetes</taxon>
        <taxon>Propionibacteriales</taxon>
        <taxon>Kribbellaceae</taxon>
        <taxon>Kribbella</taxon>
    </lineage>
</organism>
<proteinExistence type="predicted"/>
<keyword evidence="2" id="KW-1185">Reference proteome</keyword>
<dbReference type="AlphaFoldDB" id="A0A4R0JV75"/>
<protein>
    <submittedName>
        <fullName evidence="1">Uncharacterized protein</fullName>
    </submittedName>
</protein>
<comment type="caution">
    <text evidence="1">The sequence shown here is derived from an EMBL/GenBank/DDBJ whole genome shotgun (WGS) entry which is preliminary data.</text>
</comment>
<accession>A0A4R0JV75</accession>
<dbReference type="EMBL" id="SJKD01000004">
    <property type="protein sequence ID" value="TCC49088.1"/>
    <property type="molecule type" value="Genomic_DNA"/>
</dbReference>
<gene>
    <name evidence="1" type="ORF">E0H75_21360</name>
</gene>
<name>A0A4R0JV75_9ACTN</name>
<dbReference type="RefSeq" id="WP_131515360.1">
    <property type="nucleotide sequence ID" value="NZ_SJKD01000004.1"/>
</dbReference>
<sequence length="62" mass="6445">MGAGRILASINYSDLPPTYRDDARATAATGKEMSGTIDEYGVASRSAAQAGTLRTGEPLQGR</sequence>
<dbReference type="OrthoDB" id="7185741at2"/>
<reference evidence="1 2" key="1">
    <citation type="submission" date="2019-02" db="EMBL/GenBank/DDBJ databases">
        <title>Kribbella capetownensis sp. nov. and Kribbella speibonae sp. nov., isolated from soil.</title>
        <authorList>
            <person name="Curtis S.M."/>
            <person name="Norton I."/>
            <person name="Everest G.J."/>
            <person name="Meyers P.R."/>
        </authorList>
    </citation>
    <scope>NUCLEOTIDE SEQUENCE [LARGE SCALE GENOMIC DNA]</scope>
    <source>
        <strain evidence="1 2">YM53</strain>
    </source>
</reference>